<evidence type="ECO:0000256" key="1">
    <source>
        <dbReference type="SAM" id="MobiDB-lite"/>
    </source>
</evidence>
<evidence type="ECO:0000313" key="4">
    <source>
        <dbReference type="Proteomes" id="UP001201262"/>
    </source>
</evidence>
<dbReference type="RefSeq" id="XP_046074225.1">
    <property type="nucleotide sequence ID" value="XM_046218059.1"/>
</dbReference>
<gene>
    <name evidence="3" type="ORF">BGW36DRAFT_395593</name>
</gene>
<feature type="region of interest" description="Disordered" evidence="1">
    <location>
        <begin position="154"/>
        <end position="215"/>
    </location>
</feature>
<accession>A0AAD4Q073</accession>
<keyword evidence="4" id="KW-1185">Reference proteome</keyword>
<sequence length="518" mass="58281">MECVFLAEVAQRCLSIAKEARSRFQRPFSAASPLRQNEPPSNGSGTGEKREEGALSRRLSEMTEEAFLEGGRSARKNIEEAGFSDDLKKQLEEKIKMSTFKSENAGAFSVVNMPASAGKGTQDIAAATPWHNTESIHDTALRMLDDSKKPIKLPYQIPKPAMPVNVDMRPAPKTRQSTGSRLASARDRTHTYALSQSPGLSDEERESVRKELRSRFEPGARSLPMSIQGLTSLANERIEDAIARGQFKNLPRGKGKNTETDPNASSAFIDTTEYFMNKIIQKQEIVPPWIEKQQELAREVDRFRQRLRTEWRRHAARLIASQGGTLEQQQIRARGYAAAEARLTEKSLLDTAFTSSDVDKPMEPSFSQISHDGRLSNPVQSPANVVSSEQKEPLPHVAPLRDPDFMALERGLHQLQIKALNDLTRSYNLQAPRLAQKPYLNLERELNACYADVAPSLAGEIVSRTGHKVQSPMAKAHRRSSGGILDDLLQNNQRVQIYEENRYKHYGLKELWRDLWKR</sequence>
<dbReference type="PANTHER" id="PTHR39394:SF1">
    <property type="entry name" value="DNAJ HOMOLOGUE SUBFAMILY C MEMBER 28 CONSERVED DOMAIN-CONTAINING PROTEIN"/>
    <property type="match status" value="1"/>
</dbReference>
<dbReference type="GeneID" id="70248346"/>
<feature type="domain" description="DnaJ homologue subfamily C member 28 conserved" evidence="2">
    <location>
        <begin position="233"/>
        <end position="304"/>
    </location>
</feature>
<proteinExistence type="predicted"/>
<dbReference type="PANTHER" id="PTHR39394">
    <property type="entry name" value="YALI0E31793P"/>
    <property type="match status" value="1"/>
</dbReference>
<evidence type="ECO:0000259" key="2">
    <source>
        <dbReference type="Pfam" id="PF09350"/>
    </source>
</evidence>
<feature type="region of interest" description="Disordered" evidence="1">
    <location>
        <begin position="25"/>
        <end position="59"/>
    </location>
</feature>
<dbReference type="EMBL" id="JAJTJA010000004">
    <property type="protein sequence ID" value="KAH8700519.1"/>
    <property type="molecule type" value="Genomic_DNA"/>
</dbReference>
<feature type="compositionally biased region" description="Basic and acidic residues" evidence="1">
    <location>
        <begin position="206"/>
        <end position="215"/>
    </location>
</feature>
<comment type="caution">
    <text evidence="3">The sequence shown here is derived from an EMBL/GenBank/DDBJ whole genome shotgun (WGS) entry which is preliminary data.</text>
</comment>
<evidence type="ECO:0000313" key="3">
    <source>
        <dbReference type="EMBL" id="KAH8700519.1"/>
    </source>
</evidence>
<name>A0AAD4Q073_9EURO</name>
<reference evidence="3" key="1">
    <citation type="submission" date="2021-12" db="EMBL/GenBank/DDBJ databases">
        <title>Convergent genome expansion in fungi linked to evolution of root-endophyte symbiosis.</title>
        <authorList>
            <consortium name="DOE Joint Genome Institute"/>
            <person name="Ke Y.-H."/>
            <person name="Bonito G."/>
            <person name="Liao H.-L."/>
            <person name="Looney B."/>
            <person name="Rojas-Flechas A."/>
            <person name="Nash J."/>
            <person name="Hameed K."/>
            <person name="Schadt C."/>
            <person name="Martin F."/>
            <person name="Crous P.W."/>
            <person name="Miettinen O."/>
            <person name="Magnuson J.K."/>
            <person name="Labbe J."/>
            <person name="Jacobson D."/>
            <person name="Doktycz M.J."/>
            <person name="Veneault-Fourrey C."/>
            <person name="Kuo A."/>
            <person name="Mondo S."/>
            <person name="Calhoun S."/>
            <person name="Riley R."/>
            <person name="Ohm R."/>
            <person name="LaButti K."/>
            <person name="Andreopoulos B."/>
            <person name="Pangilinan J."/>
            <person name="Nolan M."/>
            <person name="Tritt A."/>
            <person name="Clum A."/>
            <person name="Lipzen A."/>
            <person name="Daum C."/>
            <person name="Barry K."/>
            <person name="Grigoriev I.V."/>
            <person name="Vilgalys R."/>
        </authorList>
    </citation>
    <scope>NUCLEOTIDE SEQUENCE</scope>
    <source>
        <strain evidence="3">PMI_201</strain>
    </source>
</reference>
<dbReference type="InterPro" id="IPR018961">
    <property type="entry name" value="DnaJ_homolog_subfam-C_membr-28"/>
</dbReference>
<organism evidence="3 4">
    <name type="scientific">Talaromyces proteolyticus</name>
    <dbReference type="NCBI Taxonomy" id="1131652"/>
    <lineage>
        <taxon>Eukaryota</taxon>
        <taxon>Fungi</taxon>
        <taxon>Dikarya</taxon>
        <taxon>Ascomycota</taxon>
        <taxon>Pezizomycotina</taxon>
        <taxon>Eurotiomycetes</taxon>
        <taxon>Eurotiomycetidae</taxon>
        <taxon>Eurotiales</taxon>
        <taxon>Trichocomaceae</taxon>
        <taxon>Talaromyces</taxon>
        <taxon>Talaromyces sect. Bacilispori</taxon>
    </lineage>
</organism>
<feature type="compositionally biased region" description="Polar residues" evidence="1">
    <location>
        <begin position="34"/>
        <end position="43"/>
    </location>
</feature>
<protein>
    <recommendedName>
        <fullName evidence="2">DnaJ homologue subfamily C member 28 conserved domain-containing protein</fullName>
    </recommendedName>
</protein>
<dbReference type="Proteomes" id="UP001201262">
    <property type="component" value="Unassembled WGS sequence"/>
</dbReference>
<dbReference type="AlphaFoldDB" id="A0AAD4Q073"/>
<dbReference type="Pfam" id="PF09350">
    <property type="entry name" value="DJC28_CD"/>
    <property type="match status" value="1"/>
</dbReference>
<feature type="compositionally biased region" description="Basic and acidic residues" evidence="1">
    <location>
        <begin position="47"/>
        <end position="59"/>
    </location>
</feature>